<dbReference type="Proteomes" id="UP000246077">
    <property type="component" value="Unassembled WGS sequence"/>
</dbReference>
<dbReference type="RefSeq" id="WP_109921134.1">
    <property type="nucleotide sequence ID" value="NZ_QGLF01000003.1"/>
</dbReference>
<dbReference type="GO" id="GO:0030244">
    <property type="term" value="P:cellulose biosynthetic process"/>
    <property type="evidence" value="ECO:0007669"/>
    <property type="project" value="InterPro"/>
</dbReference>
<evidence type="ECO:0000313" key="1">
    <source>
        <dbReference type="EMBL" id="PWR20490.1"/>
    </source>
</evidence>
<name>A0A317E2U5_9PROT</name>
<evidence type="ECO:0008006" key="3">
    <source>
        <dbReference type="Google" id="ProtNLM"/>
    </source>
</evidence>
<reference evidence="2" key="1">
    <citation type="submission" date="2018-05" db="EMBL/GenBank/DDBJ databases">
        <title>Zavarzinia sp. HR-AS.</title>
        <authorList>
            <person name="Lee Y."/>
            <person name="Jeon C.O."/>
        </authorList>
    </citation>
    <scope>NUCLEOTIDE SEQUENCE [LARGE SCALE GENOMIC DNA]</scope>
    <source>
        <strain evidence="2">DSM 1231</strain>
    </source>
</reference>
<sequence length="159" mass="16939">MILPGRAAAPAAEGPEARYRDALFTEGALDPFFAALADEVLVLAGTEDAVAFMRQVGRRLASVMPLGPCDTLEALETAANQALRGRRWGWVRLAEVEAGIRISHGALPVVVTIRTQSALAALLEGLYSTWMHRAGGADHLQARHIAPGEAGTIDLLYGR</sequence>
<gene>
    <name evidence="1" type="ORF">DKG75_10810</name>
</gene>
<dbReference type="InterPro" id="IPR038470">
    <property type="entry name" value="Cellsynth_D_sf"/>
</dbReference>
<dbReference type="Gene3D" id="3.30.70.2590">
    <property type="match status" value="1"/>
</dbReference>
<dbReference type="InterPro" id="IPR022798">
    <property type="entry name" value="BcsD_bac"/>
</dbReference>
<dbReference type="AlphaFoldDB" id="A0A317E2U5"/>
<comment type="caution">
    <text evidence="1">The sequence shown here is derived from an EMBL/GenBank/DDBJ whole genome shotgun (WGS) entry which is preliminary data.</text>
</comment>
<keyword evidence="2" id="KW-1185">Reference proteome</keyword>
<proteinExistence type="predicted"/>
<dbReference type="OrthoDB" id="6078279at2"/>
<dbReference type="Pfam" id="PF03500">
    <property type="entry name" value="Cellsynth_D"/>
    <property type="match status" value="1"/>
</dbReference>
<protein>
    <recommendedName>
        <fullName evidence="3">Cellulose synthase</fullName>
    </recommendedName>
</protein>
<evidence type="ECO:0000313" key="2">
    <source>
        <dbReference type="Proteomes" id="UP000246077"/>
    </source>
</evidence>
<accession>A0A317E2U5</accession>
<organism evidence="1 2">
    <name type="scientific">Zavarzinia compransoris</name>
    <dbReference type="NCBI Taxonomy" id="1264899"/>
    <lineage>
        <taxon>Bacteria</taxon>
        <taxon>Pseudomonadati</taxon>
        <taxon>Pseudomonadota</taxon>
        <taxon>Alphaproteobacteria</taxon>
        <taxon>Rhodospirillales</taxon>
        <taxon>Zavarziniaceae</taxon>
        <taxon>Zavarzinia</taxon>
    </lineage>
</organism>
<dbReference type="EMBL" id="QGLF01000003">
    <property type="protein sequence ID" value="PWR20490.1"/>
    <property type="molecule type" value="Genomic_DNA"/>
</dbReference>